<dbReference type="AlphaFoldDB" id="A0A074S529"/>
<proteinExistence type="predicted"/>
<keyword evidence="3" id="KW-1185">Reference proteome</keyword>
<evidence type="ECO:0000313" key="3">
    <source>
        <dbReference type="Proteomes" id="UP000027456"/>
    </source>
</evidence>
<feature type="compositionally biased region" description="Basic and acidic residues" evidence="1">
    <location>
        <begin position="153"/>
        <end position="164"/>
    </location>
</feature>
<name>A0A074S529_9AGAM</name>
<gene>
    <name evidence="2" type="ORF">V565_306010</name>
</gene>
<evidence type="ECO:0000256" key="1">
    <source>
        <dbReference type="SAM" id="MobiDB-lite"/>
    </source>
</evidence>
<evidence type="ECO:0000313" key="2">
    <source>
        <dbReference type="EMBL" id="KEP45187.1"/>
    </source>
</evidence>
<comment type="caution">
    <text evidence="2">The sequence shown here is derived from an EMBL/GenBank/DDBJ whole genome shotgun (WGS) entry which is preliminary data.</text>
</comment>
<reference evidence="2 3" key="1">
    <citation type="submission" date="2013-12" db="EMBL/GenBank/DDBJ databases">
        <authorList>
            <person name="Cubeta M."/>
            <person name="Pakala S."/>
            <person name="Fedorova N."/>
            <person name="Thomas E."/>
            <person name="Dean R."/>
            <person name="Jabaji S."/>
            <person name="Neate S."/>
            <person name="Toda T."/>
            <person name="Tavantzis S."/>
            <person name="Vilgalys R."/>
            <person name="Bharathan N."/>
            <person name="Pakala S."/>
            <person name="Losada L.S."/>
            <person name="Zafar N."/>
            <person name="Nierman W."/>
        </authorList>
    </citation>
    <scope>NUCLEOTIDE SEQUENCE [LARGE SCALE GENOMIC DNA]</scope>
    <source>
        <strain evidence="2 3">123E</strain>
    </source>
</reference>
<feature type="region of interest" description="Disordered" evidence="1">
    <location>
        <begin position="106"/>
        <end position="164"/>
    </location>
</feature>
<sequence>MPTWFLPDEAKWMMKYLPAYATFNRAQRVVYKGERVGAMKAFIGQVLDEFAERFPYRHPDTPLSRIPANLQRYQCSHEEWGELHDKFRHRFDYVKTRNANNLEADVNWESEGELENVGSDEWDSENENEETTSGSPTTRENTKEVGTDSAAENESKEEYRSGEGEKMSIVSVGGLMPECPGPVVYGDLDRDNHPLMPKDLLAKIERKRLYIFDYQCHKLRWQGGGMEVPYDQIKTDADEGRYQIVKADNVPPDVTFVKNPFMMPAEHVDPWFSYLIQCDTAQLPEDWQFQFARPDPDGVEVDRYQAVRSPRVRMEYGPEAHSYALFVQGIETANPEARDDGLPLYYADDVVFHSVSANQGAFWQDRLVGDEGYMGLLDALQRNDDAHPFQ</sequence>
<dbReference type="EMBL" id="AZST01002130">
    <property type="protein sequence ID" value="KEP45187.1"/>
    <property type="molecule type" value="Genomic_DNA"/>
</dbReference>
<feature type="non-terminal residue" evidence="2">
    <location>
        <position position="390"/>
    </location>
</feature>
<feature type="compositionally biased region" description="Acidic residues" evidence="1">
    <location>
        <begin position="106"/>
        <end position="130"/>
    </location>
</feature>
<dbReference type="Proteomes" id="UP000027456">
    <property type="component" value="Unassembled WGS sequence"/>
</dbReference>
<accession>A0A074S529</accession>
<protein>
    <submittedName>
        <fullName evidence="2">Uncharacterized protein</fullName>
    </submittedName>
</protein>
<dbReference type="OrthoDB" id="3323581at2759"/>
<dbReference type="HOGENOM" id="CLU_708968_0_0_1"/>
<organism evidence="2 3">
    <name type="scientific">Rhizoctonia solani 123E</name>
    <dbReference type="NCBI Taxonomy" id="1423351"/>
    <lineage>
        <taxon>Eukaryota</taxon>
        <taxon>Fungi</taxon>
        <taxon>Dikarya</taxon>
        <taxon>Basidiomycota</taxon>
        <taxon>Agaricomycotina</taxon>
        <taxon>Agaricomycetes</taxon>
        <taxon>Cantharellales</taxon>
        <taxon>Ceratobasidiaceae</taxon>
        <taxon>Rhizoctonia</taxon>
    </lineage>
</organism>